<feature type="region of interest" description="Disordered" evidence="1">
    <location>
        <begin position="138"/>
        <end position="162"/>
    </location>
</feature>
<reference evidence="3 4" key="1">
    <citation type="submission" date="2020-02" db="EMBL/GenBank/DDBJ databases">
        <title>Genome sequence of the type strain CGMCC 1.15528 of Mesorhizobium zhangyense.</title>
        <authorList>
            <person name="Gao J."/>
            <person name="Sun J."/>
        </authorList>
    </citation>
    <scope>NUCLEOTIDE SEQUENCE [LARGE SCALE GENOMIC DNA]</scope>
    <source>
        <strain evidence="3 4">CGMCC 1.15528</strain>
    </source>
</reference>
<evidence type="ECO:0000256" key="1">
    <source>
        <dbReference type="SAM" id="MobiDB-lite"/>
    </source>
</evidence>
<evidence type="ECO:0000313" key="3">
    <source>
        <dbReference type="EMBL" id="NGN39673.1"/>
    </source>
</evidence>
<protein>
    <submittedName>
        <fullName evidence="3">DUF1176 domain-containing protein</fullName>
    </submittedName>
</protein>
<gene>
    <name evidence="3" type="ORF">G6N74_01205</name>
</gene>
<comment type="caution">
    <text evidence="3">The sequence shown here is derived from an EMBL/GenBank/DDBJ whole genome shotgun (WGS) entry which is preliminary data.</text>
</comment>
<proteinExistence type="predicted"/>
<keyword evidence="2" id="KW-0732">Signal</keyword>
<dbReference type="InterPro" id="IPR009560">
    <property type="entry name" value="DUF1176"/>
</dbReference>
<dbReference type="AlphaFoldDB" id="A0A7C9R6K5"/>
<organism evidence="3 4">
    <name type="scientific">Mesorhizobium zhangyense</name>
    <dbReference type="NCBI Taxonomy" id="1776730"/>
    <lineage>
        <taxon>Bacteria</taxon>
        <taxon>Pseudomonadati</taxon>
        <taxon>Pseudomonadota</taxon>
        <taxon>Alphaproteobacteria</taxon>
        <taxon>Hyphomicrobiales</taxon>
        <taxon>Phyllobacteriaceae</taxon>
        <taxon>Mesorhizobium</taxon>
    </lineage>
</organism>
<feature type="signal peptide" evidence="2">
    <location>
        <begin position="1"/>
        <end position="20"/>
    </location>
</feature>
<keyword evidence="4" id="KW-1185">Reference proteome</keyword>
<dbReference type="RefSeq" id="WP_165113408.1">
    <property type="nucleotide sequence ID" value="NZ_JAAKZG010000001.1"/>
</dbReference>
<name>A0A7C9R6K5_9HYPH</name>
<evidence type="ECO:0000313" key="4">
    <source>
        <dbReference type="Proteomes" id="UP000481252"/>
    </source>
</evidence>
<evidence type="ECO:0000256" key="2">
    <source>
        <dbReference type="SAM" id="SignalP"/>
    </source>
</evidence>
<sequence length="347" mass="37602">MKRIVLAALASSLVAASALAAEPTYLDNRSDAASLIRSLYNAVNRQEYSRAWDYFGDTKPAKDYEAFVKGYENTTEVQVVTGEASAEGVAGSTYFSIPAAILARKKDGSEAVFGGCYTARLVNPQLQEQTFTGLRIEKGDLKPSDKPLGEALPASCGDGPAPTPKDAVLEQARNAFAATHSTQCTSLAPGQPDDAIKPEEHTISFHPAGSAENDPEQKARLFRFFCLAGAYNEIHVYYLADETNGVRELHFATPELDIHYEGGNSEGKVEAINIIGYRSENQLINSSYDDATKTITSHGKWRGVGDASSDGTWLFRNGDFTLVQYDVDASYDGEINPESIVDYNTAP</sequence>
<feature type="compositionally biased region" description="Basic and acidic residues" evidence="1">
    <location>
        <begin position="138"/>
        <end position="148"/>
    </location>
</feature>
<dbReference type="Pfam" id="PF06674">
    <property type="entry name" value="DUF1176"/>
    <property type="match status" value="1"/>
</dbReference>
<dbReference type="Proteomes" id="UP000481252">
    <property type="component" value="Unassembled WGS sequence"/>
</dbReference>
<accession>A0A7C9R6K5</accession>
<feature type="chain" id="PRO_5028838238" evidence="2">
    <location>
        <begin position="21"/>
        <end position="347"/>
    </location>
</feature>
<dbReference type="EMBL" id="JAAKZG010000001">
    <property type="protein sequence ID" value="NGN39673.1"/>
    <property type="molecule type" value="Genomic_DNA"/>
</dbReference>